<feature type="compositionally biased region" description="Basic and acidic residues" evidence="1">
    <location>
        <begin position="143"/>
        <end position="157"/>
    </location>
</feature>
<gene>
    <name evidence="2" type="ORF">MGYG_08172</name>
</gene>
<dbReference type="RefSeq" id="XP_003169994.1">
    <property type="nucleotide sequence ID" value="XM_003169946.1"/>
</dbReference>
<dbReference type="Proteomes" id="UP000002669">
    <property type="component" value="Unassembled WGS sequence"/>
</dbReference>
<name>E4V585_ARTGP</name>
<organism evidence="3">
    <name type="scientific">Arthroderma gypseum (strain ATCC MYA-4604 / CBS 118893)</name>
    <name type="common">Microsporum gypseum</name>
    <dbReference type="NCBI Taxonomy" id="535722"/>
    <lineage>
        <taxon>Eukaryota</taxon>
        <taxon>Fungi</taxon>
        <taxon>Dikarya</taxon>
        <taxon>Ascomycota</taxon>
        <taxon>Pezizomycotina</taxon>
        <taxon>Eurotiomycetes</taxon>
        <taxon>Eurotiomycetidae</taxon>
        <taxon>Onygenales</taxon>
        <taxon>Arthrodermataceae</taxon>
        <taxon>Nannizzia</taxon>
    </lineage>
</organism>
<evidence type="ECO:0000313" key="2">
    <source>
        <dbReference type="EMBL" id="EFR05159.1"/>
    </source>
</evidence>
<protein>
    <submittedName>
        <fullName evidence="2">Uncharacterized protein</fullName>
    </submittedName>
</protein>
<dbReference type="GeneID" id="10025229"/>
<sequence length="199" mass="21471">MARRPVFSYSSSLALFVRVFVVFVFMHLALSGGGDSDLAASNYPSGTSSGCAVMCRTCTDFHPLSFLLLLPTSRLHFNDIKETGERQADKTSSEKTTEYIVVKRDETTGDSYGDSYGDSCETARMFVDGCQGERRGSAGGFAVKDDASDPGGREGRHTLSNGLLSALPNPDRHLMSLDDDTGVELGRTGWHAAPRQACL</sequence>
<accession>E4V585</accession>
<feature type="region of interest" description="Disordered" evidence="1">
    <location>
        <begin position="138"/>
        <end position="161"/>
    </location>
</feature>
<dbReference type="InParanoid" id="E4V585"/>
<reference evidence="3" key="1">
    <citation type="journal article" date="2012" name="MBio">
        <title>Comparative genome analysis of Trichophyton rubrum and related dermatophytes reveals candidate genes involved in infection.</title>
        <authorList>
            <person name="Martinez D.A."/>
            <person name="Oliver B.G."/>
            <person name="Graeser Y."/>
            <person name="Goldberg J.M."/>
            <person name="Li W."/>
            <person name="Martinez-Rossi N.M."/>
            <person name="Monod M."/>
            <person name="Shelest E."/>
            <person name="Barton R.C."/>
            <person name="Birch E."/>
            <person name="Brakhage A.A."/>
            <person name="Chen Z."/>
            <person name="Gurr S.J."/>
            <person name="Heiman D."/>
            <person name="Heitman J."/>
            <person name="Kosti I."/>
            <person name="Rossi A."/>
            <person name="Saif S."/>
            <person name="Samalova M."/>
            <person name="Saunders C.W."/>
            <person name="Shea T."/>
            <person name="Summerbell R.C."/>
            <person name="Xu J."/>
            <person name="Young S."/>
            <person name="Zeng Q."/>
            <person name="Birren B.W."/>
            <person name="Cuomo C.A."/>
            <person name="White T.C."/>
        </authorList>
    </citation>
    <scope>NUCLEOTIDE SEQUENCE [LARGE SCALE GENOMIC DNA]</scope>
    <source>
        <strain evidence="3">ATCC MYA-4604 / CBS 118893</strain>
    </source>
</reference>
<keyword evidence="3" id="KW-1185">Reference proteome</keyword>
<dbReference type="EMBL" id="DS989829">
    <property type="protein sequence ID" value="EFR05159.1"/>
    <property type="molecule type" value="Genomic_DNA"/>
</dbReference>
<dbReference type="VEuPathDB" id="FungiDB:MGYG_08172"/>
<dbReference type="AlphaFoldDB" id="E4V585"/>
<dbReference type="HOGENOM" id="CLU_1371877_0_0_1"/>
<evidence type="ECO:0000313" key="3">
    <source>
        <dbReference type="Proteomes" id="UP000002669"/>
    </source>
</evidence>
<evidence type="ECO:0000256" key="1">
    <source>
        <dbReference type="SAM" id="MobiDB-lite"/>
    </source>
</evidence>
<proteinExistence type="predicted"/>